<evidence type="ECO:0000256" key="10">
    <source>
        <dbReference type="HAMAP-Rule" id="MF_02019"/>
    </source>
</evidence>
<evidence type="ECO:0000259" key="13">
    <source>
        <dbReference type="Pfam" id="PF02875"/>
    </source>
</evidence>
<dbReference type="PANTHER" id="PTHR43024:SF1">
    <property type="entry name" value="UDP-N-ACETYLMURAMOYL-TRIPEPTIDE--D-ALANYL-D-ALANINE LIGASE"/>
    <property type="match status" value="1"/>
</dbReference>
<evidence type="ECO:0000256" key="4">
    <source>
        <dbReference type="ARBA" id="ARBA00022741"/>
    </source>
</evidence>
<gene>
    <name evidence="10" type="primary">murF</name>
    <name evidence="15" type="ORF">EHQ83_13460</name>
</gene>
<feature type="domain" description="Mur ligase central" evidence="14">
    <location>
        <begin position="118"/>
        <end position="300"/>
    </location>
</feature>
<dbReference type="SUPFAM" id="SSF53623">
    <property type="entry name" value="MurD-like peptide ligases, catalytic domain"/>
    <property type="match status" value="1"/>
</dbReference>
<evidence type="ECO:0000256" key="3">
    <source>
        <dbReference type="ARBA" id="ARBA00022618"/>
    </source>
</evidence>
<keyword evidence="9 10" id="KW-0961">Cell wall biogenesis/degradation</keyword>
<dbReference type="AlphaFoldDB" id="A0A6N4QV14"/>
<dbReference type="Pfam" id="PF02875">
    <property type="entry name" value="Mur_ligase_C"/>
    <property type="match status" value="1"/>
</dbReference>
<dbReference type="SUPFAM" id="SSF53244">
    <property type="entry name" value="MurD-like peptide ligases, peptide-binding domain"/>
    <property type="match status" value="1"/>
</dbReference>
<dbReference type="Gene3D" id="3.40.1390.10">
    <property type="entry name" value="MurE/MurF, N-terminal domain"/>
    <property type="match status" value="1"/>
</dbReference>
<dbReference type="GO" id="GO:0009252">
    <property type="term" value="P:peptidoglycan biosynthetic process"/>
    <property type="evidence" value="ECO:0007669"/>
    <property type="project" value="UniProtKB-UniRule"/>
</dbReference>
<comment type="pathway">
    <text evidence="10 11">Cell wall biogenesis; peptidoglycan biosynthesis.</text>
</comment>
<keyword evidence="1 10" id="KW-0963">Cytoplasm</keyword>
<keyword evidence="3 10" id="KW-0132">Cell division</keyword>
<evidence type="ECO:0000256" key="2">
    <source>
        <dbReference type="ARBA" id="ARBA00022598"/>
    </source>
</evidence>
<comment type="function">
    <text evidence="10 11">Involved in cell wall formation. Catalyzes the final step in the synthesis of UDP-N-acetylmuramoyl-pentapeptide, the precursor of murein.</text>
</comment>
<dbReference type="RefSeq" id="WP_135574357.1">
    <property type="nucleotide sequence ID" value="NZ_RQGK01000030.1"/>
</dbReference>
<comment type="similarity">
    <text evidence="10">Belongs to the MurCDEF family. MurF subfamily.</text>
</comment>
<keyword evidence="7 10" id="KW-0573">Peptidoglycan synthesis</keyword>
<accession>A0A6N4QV14</accession>
<dbReference type="EC" id="6.3.2.10" evidence="10 11"/>
<dbReference type="GO" id="GO:0008360">
    <property type="term" value="P:regulation of cell shape"/>
    <property type="evidence" value="ECO:0007669"/>
    <property type="project" value="UniProtKB-KW"/>
</dbReference>
<dbReference type="InterPro" id="IPR004101">
    <property type="entry name" value="Mur_ligase_C"/>
</dbReference>
<dbReference type="PANTHER" id="PTHR43024">
    <property type="entry name" value="UDP-N-ACETYLMURAMOYL-TRIPEPTIDE--D-ALANYL-D-ALANINE LIGASE"/>
    <property type="match status" value="1"/>
</dbReference>
<dbReference type="GO" id="GO:0047480">
    <property type="term" value="F:UDP-N-acetylmuramoyl-tripeptide-D-alanyl-D-alanine ligase activity"/>
    <property type="evidence" value="ECO:0007669"/>
    <property type="project" value="UniProtKB-UniRule"/>
</dbReference>
<proteinExistence type="inferred from homology"/>
<dbReference type="InterPro" id="IPR035911">
    <property type="entry name" value="MurE/MurF_N"/>
</dbReference>
<comment type="subcellular location">
    <subcellularLocation>
        <location evidence="10 11">Cytoplasm</location>
    </subcellularLocation>
</comment>
<dbReference type="GO" id="GO:0051301">
    <property type="term" value="P:cell division"/>
    <property type="evidence" value="ECO:0007669"/>
    <property type="project" value="UniProtKB-KW"/>
</dbReference>
<dbReference type="NCBIfam" id="TIGR01143">
    <property type="entry name" value="murF"/>
    <property type="match status" value="1"/>
</dbReference>
<dbReference type="GO" id="GO:0005737">
    <property type="term" value="C:cytoplasm"/>
    <property type="evidence" value="ECO:0007669"/>
    <property type="project" value="UniProtKB-SubCell"/>
</dbReference>
<dbReference type="InterPro" id="IPR000713">
    <property type="entry name" value="Mur_ligase_N"/>
</dbReference>
<dbReference type="Pfam" id="PF01225">
    <property type="entry name" value="Mur_ligase"/>
    <property type="match status" value="1"/>
</dbReference>
<dbReference type="SUPFAM" id="SSF63418">
    <property type="entry name" value="MurE/MurF N-terminal domain"/>
    <property type="match status" value="1"/>
</dbReference>
<sequence>MKAAFSYDPETIRKALGLQSGTWFQKESPIATITTSSAEAEPGSLFIPLRGNRDGHEFIRDAIANGASYFLVEEDHPIRNGLTKEETAKSIPVKDTLIALGRLAEFHRLRFNPIVIAVTGSSGKTTTKELLGNCLKPIGEQALVVTEKNYNNEIGLPFTLFRITDRTRIVVCELGMNHKGEISRLTRIAKPDHAVITTIGTAHIEFLGSQKGIAKAKAEVAEGLTKGGKLFYPSSGEYSKVLKRKLRKHGGKLVLAEPGKTFSVLQKRPSGFLLNYKDKEIEWNLPGEKLLGNVAVAVSCLEAIGTPIEWIQDGVSSFRSANKRLDFQSGKYNVINDTYNANYESMLSSLEVADQLADGKEFFAVLGDMKELGKHSFEFHKKLGKYCAGFPNLKGLFTFGNDASLIRDEFAKRTSSPRFAEHFPGTEEGLKELVRTFTNSVPEGSVVLAKASRGIQLERFVEALPV</sequence>
<keyword evidence="5 10" id="KW-0067">ATP-binding</keyword>
<evidence type="ECO:0000313" key="15">
    <source>
        <dbReference type="EMBL" id="TGL82795.1"/>
    </source>
</evidence>
<dbReference type="InterPro" id="IPR036565">
    <property type="entry name" value="Mur-like_cat_sf"/>
</dbReference>
<keyword evidence="6 10" id="KW-0133">Cell shape</keyword>
<dbReference type="HAMAP" id="MF_02019">
    <property type="entry name" value="MurF"/>
    <property type="match status" value="1"/>
</dbReference>
<evidence type="ECO:0000259" key="12">
    <source>
        <dbReference type="Pfam" id="PF01225"/>
    </source>
</evidence>
<dbReference type="Pfam" id="PF08245">
    <property type="entry name" value="Mur_ligase_M"/>
    <property type="match status" value="1"/>
</dbReference>
<dbReference type="Gene3D" id="3.90.190.20">
    <property type="entry name" value="Mur ligase, C-terminal domain"/>
    <property type="match status" value="1"/>
</dbReference>
<evidence type="ECO:0000256" key="11">
    <source>
        <dbReference type="RuleBase" id="RU004136"/>
    </source>
</evidence>
<comment type="caution">
    <text evidence="15">The sequence shown here is derived from an EMBL/GenBank/DDBJ whole genome shotgun (WGS) entry which is preliminary data.</text>
</comment>
<evidence type="ECO:0000256" key="5">
    <source>
        <dbReference type="ARBA" id="ARBA00022840"/>
    </source>
</evidence>
<dbReference type="Gene3D" id="3.40.1190.10">
    <property type="entry name" value="Mur-like, catalytic domain"/>
    <property type="match status" value="1"/>
</dbReference>
<dbReference type="InterPro" id="IPR013221">
    <property type="entry name" value="Mur_ligase_cen"/>
</dbReference>
<dbReference type="InterPro" id="IPR036615">
    <property type="entry name" value="Mur_ligase_C_dom_sf"/>
</dbReference>
<keyword evidence="2 10" id="KW-0436">Ligase</keyword>
<evidence type="ECO:0000256" key="9">
    <source>
        <dbReference type="ARBA" id="ARBA00023316"/>
    </source>
</evidence>
<feature type="binding site" evidence="10">
    <location>
        <begin position="120"/>
        <end position="126"/>
    </location>
    <ligand>
        <name>ATP</name>
        <dbReference type="ChEBI" id="CHEBI:30616"/>
    </ligand>
</feature>
<dbReference type="Proteomes" id="UP000297613">
    <property type="component" value="Unassembled WGS sequence"/>
</dbReference>
<dbReference type="InterPro" id="IPR051046">
    <property type="entry name" value="MurCDEF_CellWall_CoF430Synth"/>
</dbReference>
<reference evidence="15 16" key="1">
    <citation type="journal article" date="2019" name="PLoS Negl. Trop. Dis.">
        <title>Revisiting the worldwide diversity of Leptospira species in the environment.</title>
        <authorList>
            <person name="Vincent A.T."/>
            <person name="Schiettekatte O."/>
            <person name="Bourhy P."/>
            <person name="Veyrier F.J."/>
            <person name="Picardeau M."/>
        </authorList>
    </citation>
    <scope>NUCLEOTIDE SEQUENCE [LARGE SCALE GENOMIC DNA]</scope>
    <source>
        <strain evidence="15 16">201702445</strain>
    </source>
</reference>
<organism evidence="15 16">
    <name type="scientific">Leptospira yasudae</name>
    <dbReference type="NCBI Taxonomy" id="2202201"/>
    <lineage>
        <taxon>Bacteria</taxon>
        <taxon>Pseudomonadati</taxon>
        <taxon>Spirochaetota</taxon>
        <taxon>Spirochaetia</taxon>
        <taxon>Leptospirales</taxon>
        <taxon>Leptospiraceae</taxon>
        <taxon>Leptospira</taxon>
    </lineage>
</organism>
<protein>
    <recommendedName>
        <fullName evidence="10 11">UDP-N-acetylmuramoyl-tripeptide--D-alanyl-D-alanine ligase</fullName>
        <ecNumber evidence="10 11">6.3.2.10</ecNumber>
    </recommendedName>
    <alternativeName>
        <fullName evidence="10">D-alanyl-D-alanine-adding enzyme</fullName>
    </alternativeName>
</protein>
<dbReference type="GO" id="GO:0005524">
    <property type="term" value="F:ATP binding"/>
    <property type="evidence" value="ECO:0007669"/>
    <property type="project" value="UniProtKB-UniRule"/>
</dbReference>
<evidence type="ECO:0000256" key="6">
    <source>
        <dbReference type="ARBA" id="ARBA00022960"/>
    </source>
</evidence>
<dbReference type="EMBL" id="RQGM01000054">
    <property type="protein sequence ID" value="TGL82795.1"/>
    <property type="molecule type" value="Genomic_DNA"/>
</dbReference>
<dbReference type="InterPro" id="IPR005863">
    <property type="entry name" value="UDP-N-AcMur_synth"/>
</dbReference>
<evidence type="ECO:0000313" key="16">
    <source>
        <dbReference type="Proteomes" id="UP000297613"/>
    </source>
</evidence>
<dbReference type="UniPathway" id="UPA00219"/>
<evidence type="ECO:0000256" key="1">
    <source>
        <dbReference type="ARBA" id="ARBA00022490"/>
    </source>
</evidence>
<evidence type="ECO:0000256" key="8">
    <source>
        <dbReference type="ARBA" id="ARBA00023306"/>
    </source>
</evidence>
<feature type="domain" description="Mur ligase C-terminal" evidence="13">
    <location>
        <begin position="325"/>
        <end position="453"/>
    </location>
</feature>
<comment type="catalytic activity">
    <reaction evidence="10 11">
        <text>D-alanyl-D-alanine + UDP-N-acetyl-alpha-D-muramoyl-L-alanyl-gamma-D-glutamyl-meso-2,6-diaminopimelate + ATP = UDP-N-acetyl-alpha-D-muramoyl-L-alanyl-gamma-D-glutamyl-meso-2,6-diaminopimeloyl-D-alanyl-D-alanine + ADP + phosphate + H(+)</text>
        <dbReference type="Rhea" id="RHEA:28374"/>
        <dbReference type="ChEBI" id="CHEBI:15378"/>
        <dbReference type="ChEBI" id="CHEBI:30616"/>
        <dbReference type="ChEBI" id="CHEBI:43474"/>
        <dbReference type="ChEBI" id="CHEBI:57822"/>
        <dbReference type="ChEBI" id="CHEBI:61386"/>
        <dbReference type="ChEBI" id="CHEBI:83905"/>
        <dbReference type="ChEBI" id="CHEBI:456216"/>
        <dbReference type="EC" id="6.3.2.10"/>
    </reaction>
</comment>
<keyword evidence="4 10" id="KW-0547">Nucleotide-binding</keyword>
<keyword evidence="8 10" id="KW-0131">Cell cycle</keyword>
<evidence type="ECO:0000259" key="14">
    <source>
        <dbReference type="Pfam" id="PF08245"/>
    </source>
</evidence>
<dbReference type="GO" id="GO:0071555">
    <property type="term" value="P:cell wall organization"/>
    <property type="evidence" value="ECO:0007669"/>
    <property type="project" value="UniProtKB-KW"/>
</dbReference>
<name>A0A6N4QV14_9LEPT</name>
<evidence type="ECO:0000256" key="7">
    <source>
        <dbReference type="ARBA" id="ARBA00022984"/>
    </source>
</evidence>
<feature type="domain" description="Mur ligase N-terminal catalytic" evidence="12">
    <location>
        <begin position="30"/>
        <end position="107"/>
    </location>
</feature>